<evidence type="ECO:0000256" key="4">
    <source>
        <dbReference type="ARBA" id="ARBA00022692"/>
    </source>
</evidence>
<gene>
    <name evidence="9" type="ORF">QF206_07500</name>
</gene>
<dbReference type="Proteomes" id="UP001321506">
    <property type="component" value="Unassembled WGS sequence"/>
</dbReference>
<dbReference type="PANTHER" id="PTHR31806">
    <property type="entry name" value="PURINE-CYTOSINE PERMEASE FCY2-RELATED"/>
    <property type="match status" value="1"/>
</dbReference>
<protein>
    <submittedName>
        <fullName evidence="9">Cytosine permease</fullName>
    </submittedName>
</protein>
<evidence type="ECO:0000313" key="9">
    <source>
        <dbReference type="EMBL" id="MDI2098809.1"/>
    </source>
</evidence>
<evidence type="ECO:0000256" key="5">
    <source>
        <dbReference type="ARBA" id="ARBA00022989"/>
    </source>
</evidence>
<evidence type="ECO:0000256" key="7">
    <source>
        <dbReference type="PIRNR" id="PIRNR002744"/>
    </source>
</evidence>
<dbReference type="PANTHER" id="PTHR31806:SF1">
    <property type="entry name" value="PURINE-CYTOSINE PERMEASE FCY2-RELATED"/>
    <property type="match status" value="1"/>
</dbReference>
<keyword evidence="5 8" id="KW-1133">Transmembrane helix</keyword>
<dbReference type="PIRSF" id="PIRSF002744">
    <property type="entry name" value="Pur-cyt_permease"/>
    <property type="match status" value="1"/>
</dbReference>
<dbReference type="InterPro" id="IPR001248">
    <property type="entry name" value="Pur-cyt_permease"/>
</dbReference>
<dbReference type="RefSeq" id="WP_281488604.1">
    <property type="nucleotide sequence ID" value="NZ_JASATX010000003.1"/>
</dbReference>
<feature type="transmembrane region" description="Helical" evidence="8">
    <location>
        <begin position="433"/>
        <end position="455"/>
    </location>
</feature>
<dbReference type="GO" id="GO:0005886">
    <property type="term" value="C:plasma membrane"/>
    <property type="evidence" value="ECO:0007669"/>
    <property type="project" value="TreeGrafter"/>
</dbReference>
<feature type="transmembrane region" description="Helical" evidence="8">
    <location>
        <begin position="172"/>
        <end position="191"/>
    </location>
</feature>
<evidence type="ECO:0000256" key="6">
    <source>
        <dbReference type="ARBA" id="ARBA00023136"/>
    </source>
</evidence>
<dbReference type="Pfam" id="PF02133">
    <property type="entry name" value="Transp_cyt_pur"/>
    <property type="match status" value="1"/>
</dbReference>
<dbReference type="AlphaFoldDB" id="A0AAW6T8Z3"/>
<feature type="transmembrane region" description="Helical" evidence="8">
    <location>
        <begin position="355"/>
        <end position="381"/>
    </location>
</feature>
<feature type="transmembrane region" description="Helical" evidence="8">
    <location>
        <begin position="287"/>
        <end position="318"/>
    </location>
</feature>
<dbReference type="InterPro" id="IPR026030">
    <property type="entry name" value="Pur-cyt_permease_Fcy2/21/22"/>
</dbReference>
<keyword evidence="4 8" id="KW-0812">Transmembrane</keyword>
<dbReference type="EMBL" id="JASATX010000003">
    <property type="protein sequence ID" value="MDI2098809.1"/>
    <property type="molecule type" value="Genomic_DNA"/>
</dbReference>
<evidence type="ECO:0000256" key="2">
    <source>
        <dbReference type="ARBA" id="ARBA00008974"/>
    </source>
</evidence>
<dbReference type="GO" id="GO:0022857">
    <property type="term" value="F:transmembrane transporter activity"/>
    <property type="evidence" value="ECO:0007669"/>
    <property type="project" value="InterPro"/>
</dbReference>
<feature type="transmembrane region" description="Helical" evidence="8">
    <location>
        <begin position="203"/>
        <end position="224"/>
    </location>
</feature>
<keyword evidence="10" id="KW-1185">Reference proteome</keyword>
<comment type="subcellular location">
    <subcellularLocation>
        <location evidence="1">Membrane</location>
        <topology evidence="1">Multi-pass membrane protein</topology>
    </subcellularLocation>
</comment>
<reference evidence="9 10" key="1">
    <citation type="submission" date="2023-04" db="EMBL/GenBank/DDBJ databases">
        <title>Klugiella caeni sp. nov. isolated from the sludge of biochemical tank.</title>
        <authorList>
            <person name="Geng K."/>
        </authorList>
    </citation>
    <scope>NUCLEOTIDE SEQUENCE [LARGE SCALE GENOMIC DNA]</scope>
    <source>
        <strain evidence="9 10">YN-L-19</strain>
    </source>
</reference>
<feature type="transmembrane region" description="Helical" evidence="8">
    <location>
        <begin position="37"/>
        <end position="56"/>
    </location>
</feature>
<sequence length="485" mass="52248">MNEPLPNAGAIQRRGIEVRSIDYVPLRERHGKVWHQGPFWFTSNFGLLTLAAGFIGPAMGLGFGWSFVAIVLGSLFGTFFMAFHANQGPTLGLPQMIQSRAQFGLRGAVIPIAAGLFVYIGLNVFDTIAATDAFLALGAGGDRTLWYVGIVLVQVVIAIFGYDIIHVVQRWLTWILIPLFAVLTVGAIIILGGGEILTMGDFAWVPFLTVFGAVSGFLLGYAIYVSDYTRYLPPDTRTGPLVFWTYLGAAGSSIWMIGLGALLASALTDGASINSILEVGDDVFPGLGWITLLVGGVALVTVMAVNTYGATLVGISAIDAFKTVPPTRTTRVIAVLVVSAIVLGLALALPEDFLGSFSVFLTLLLYFLVPWTAVNLVDYYFVRRGRYSVLDIFDPRGIYGSWSWRGMVAYLLGFASMIPFFSTIVYTGPIAQALGGADISVVVGLPVAAISYWLLSRSIDLDAEEQARRDSFATLEPDADPRAMH</sequence>
<evidence type="ECO:0000313" key="10">
    <source>
        <dbReference type="Proteomes" id="UP001321506"/>
    </source>
</evidence>
<feature type="transmembrane region" description="Helical" evidence="8">
    <location>
        <begin position="103"/>
        <end position="125"/>
    </location>
</feature>
<dbReference type="Gene3D" id="1.10.4160.10">
    <property type="entry name" value="Hydantoin permease"/>
    <property type="match status" value="1"/>
</dbReference>
<dbReference type="CDD" id="cd11484">
    <property type="entry name" value="SLC-NCS1sbd_CobB-like"/>
    <property type="match status" value="1"/>
</dbReference>
<keyword evidence="3 7" id="KW-0813">Transport</keyword>
<feature type="transmembrane region" description="Helical" evidence="8">
    <location>
        <begin position="244"/>
        <end position="267"/>
    </location>
</feature>
<feature type="transmembrane region" description="Helical" evidence="8">
    <location>
        <begin position="145"/>
        <end position="165"/>
    </location>
</feature>
<organism evidence="9 10">
    <name type="scientific">Ruicaihuangia caeni</name>
    <dbReference type="NCBI Taxonomy" id="3042517"/>
    <lineage>
        <taxon>Bacteria</taxon>
        <taxon>Bacillati</taxon>
        <taxon>Actinomycetota</taxon>
        <taxon>Actinomycetes</taxon>
        <taxon>Micrococcales</taxon>
        <taxon>Microbacteriaceae</taxon>
        <taxon>Ruicaihuangia</taxon>
    </lineage>
</organism>
<accession>A0AAW6T8Z3</accession>
<comment type="caution">
    <text evidence="9">The sequence shown here is derived from an EMBL/GenBank/DDBJ whole genome shotgun (WGS) entry which is preliminary data.</text>
</comment>
<comment type="similarity">
    <text evidence="2 7">Belongs to the purine-cytosine permease (2.A.39) family.</text>
</comment>
<evidence type="ECO:0000256" key="8">
    <source>
        <dbReference type="SAM" id="Phobius"/>
    </source>
</evidence>
<keyword evidence="6 7" id="KW-0472">Membrane</keyword>
<feature type="transmembrane region" description="Helical" evidence="8">
    <location>
        <begin position="62"/>
        <end position="83"/>
    </location>
</feature>
<proteinExistence type="inferred from homology"/>
<evidence type="ECO:0000256" key="1">
    <source>
        <dbReference type="ARBA" id="ARBA00004141"/>
    </source>
</evidence>
<feature type="transmembrane region" description="Helical" evidence="8">
    <location>
        <begin position="402"/>
        <end position="427"/>
    </location>
</feature>
<evidence type="ECO:0000256" key="3">
    <source>
        <dbReference type="ARBA" id="ARBA00022448"/>
    </source>
</evidence>
<feature type="transmembrane region" description="Helical" evidence="8">
    <location>
        <begin position="330"/>
        <end position="349"/>
    </location>
</feature>
<name>A0AAW6T8Z3_9MICO</name>